<dbReference type="Proteomes" id="UP001163166">
    <property type="component" value="Chromosome"/>
</dbReference>
<dbReference type="RefSeq" id="WP_264075469.1">
    <property type="nucleotide sequence ID" value="NZ_CP076676.1"/>
</dbReference>
<organism evidence="2 3">
    <name type="scientific">Rhodopseudomonas palustris</name>
    <dbReference type="NCBI Taxonomy" id="1076"/>
    <lineage>
        <taxon>Bacteria</taxon>
        <taxon>Pseudomonadati</taxon>
        <taxon>Pseudomonadota</taxon>
        <taxon>Alphaproteobacteria</taxon>
        <taxon>Hyphomicrobiales</taxon>
        <taxon>Nitrobacteraceae</taxon>
        <taxon>Rhodopseudomonas</taxon>
    </lineage>
</organism>
<evidence type="ECO:0000313" key="3">
    <source>
        <dbReference type="Proteomes" id="UP001163166"/>
    </source>
</evidence>
<dbReference type="EMBL" id="CP076676">
    <property type="protein sequence ID" value="UYO40443.1"/>
    <property type="molecule type" value="Genomic_DNA"/>
</dbReference>
<keyword evidence="1" id="KW-1133">Transmembrane helix</keyword>
<accession>A0AAX3E0G3</accession>
<feature type="transmembrane region" description="Helical" evidence="1">
    <location>
        <begin position="20"/>
        <end position="41"/>
    </location>
</feature>
<name>A0AAX3E0G3_RHOPL</name>
<protein>
    <submittedName>
        <fullName evidence="2">Pilus assembly protein</fullName>
    </submittedName>
</protein>
<keyword evidence="1" id="KW-0812">Transmembrane</keyword>
<gene>
    <name evidence="2" type="ORF">KQX62_03775</name>
</gene>
<keyword evidence="1" id="KW-0472">Membrane</keyword>
<evidence type="ECO:0000313" key="2">
    <source>
        <dbReference type="EMBL" id="UYO40443.1"/>
    </source>
</evidence>
<evidence type="ECO:0000256" key="1">
    <source>
        <dbReference type="SAM" id="Phobius"/>
    </source>
</evidence>
<dbReference type="AlphaFoldDB" id="A0AAX3E0G3"/>
<reference evidence="2" key="1">
    <citation type="journal article" date="2022" name="Biol. Control">
        <title>In silico genomic analysis of Rhodopseudomonas palustris strains revealed potential biocontrol agents and crop yield enhancers.</title>
        <authorList>
            <person name="Surachat K."/>
            <person name="Kantachote D."/>
            <person name="Deachamag P."/>
            <person name="Wonglapsuwan M."/>
        </authorList>
    </citation>
    <scope>NUCLEOTIDE SEQUENCE</scope>
    <source>
        <strain evidence="2">TLS06</strain>
    </source>
</reference>
<proteinExistence type="predicted"/>
<sequence>MIRRSVSVRSLQADVDAVAATEFAIVVPFLLALFIGGVELANGMAISVKVSATAHSIADMVTQNTSLSTSSMQNILTGASATIAPYSISDSSGKSLLTVTVSEVSSDANGNLTLQWSQSYNGATFGTGRTSLSGLTVPTSLNGTVGNAANPNNQNDQVSFIVGEVSYAYTPNLGFTISGTVNLTDTVWMFPRCSTDSPANSSGPAYYDVKYSTSTTTCTCLQHLQYKNC</sequence>